<dbReference type="Proteomes" id="UP001607157">
    <property type="component" value="Unassembled WGS sequence"/>
</dbReference>
<evidence type="ECO:0000256" key="1">
    <source>
        <dbReference type="SAM" id="SignalP"/>
    </source>
</evidence>
<sequence length="73" mass="7071">MLGAIRKQPKAVFVIIALSALVACGDTVVEQAAIGGVGGLGASAILDGNLAAGAVVGAAGNVAFCQTFPDRCN</sequence>
<keyword evidence="3" id="KW-1185">Reference proteome</keyword>
<comment type="caution">
    <text evidence="2">The sequence shown here is derived from an EMBL/GenBank/DDBJ whole genome shotgun (WGS) entry which is preliminary data.</text>
</comment>
<protein>
    <recommendedName>
        <fullName evidence="4">Lipoprotein</fullName>
    </recommendedName>
</protein>
<dbReference type="RefSeq" id="WP_377168170.1">
    <property type="nucleotide sequence ID" value="NZ_JBHTJC010000001.1"/>
</dbReference>
<dbReference type="EMBL" id="JBIHMM010000001">
    <property type="protein sequence ID" value="MFH0253188.1"/>
    <property type="molecule type" value="Genomic_DNA"/>
</dbReference>
<dbReference type="PROSITE" id="PS51257">
    <property type="entry name" value="PROKAR_LIPOPROTEIN"/>
    <property type="match status" value="1"/>
</dbReference>
<accession>A0ABW7I590</accession>
<evidence type="ECO:0000313" key="3">
    <source>
        <dbReference type="Proteomes" id="UP001607157"/>
    </source>
</evidence>
<proteinExistence type="predicted"/>
<evidence type="ECO:0000313" key="2">
    <source>
        <dbReference type="EMBL" id="MFH0253188.1"/>
    </source>
</evidence>
<evidence type="ECO:0008006" key="4">
    <source>
        <dbReference type="Google" id="ProtNLM"/>
    </source>
</evidence>
<keyword evidence="1" id="KW-0732">Signal</keyword>
<name>A0ABW7I590_9RHOB</name>
<feature type="signal peptide" evidence="1">
    <location>
        <begin position="1"/>
        <end position="25"/>
    </location>
</feature>
<gene>
    <name evidence="2" type="ORF">ACGRVM_04750</name>
</gene>
<reference evidence="2 3" key="1">
    <citation type="submission" date="2024-10" db="EMBL/GenBank/DDBJ databases">
        <authorList>
            <person name="Yang X.-N."/>
        </authorList>
    </citation>
    <scope>NUCLEOTIDE SEQUENCE [LARGE SCALE GENOMIC DNA]</scope>
    <source>
        <strain evidence="2 3">CAU 1059</strain>
    </source>
</reference>
<organism evidence="2 3">
    <name type="scientific">Roseovarius aquimarinus</name>
    <dbReference type="NCBI Taxonomy" id="1229156"/>
    <lineage>
        <taxon>Bacteria</taxon>
        <taxon>Pseudomonadati</taxon>
        <taxon>Pseudomonadota</taxon>
        <taxon>Alphaproteobacteria</taxon>
        <taxon>Rhodobacterales</taxon>
        <taxon>Roseobacteraceae</taxon>
        <taxon>Roseovarius</taxon>
    </lineage>
</organism>
<feature type="chain" id="PRO_5045812887" description="Lipoprotein" evidence="1">
    <location>
        <begin position="26"/>
        <end position="73"/>
    </location>
</feature>